<dbReference type="Gene3D" id="1.10.8.20">
    <property type="entry name" value="N-terminal domain of phosphatidylinositol transfer protein sec14p"/>
    <property type="match status" value="1"/>
</dbReference>
<evidence type="ECO:0000313" key="3">
    <source>
        <dbReference type="Proteomes" id="UP000663860"/>
    </source>
</evidence>
<sequence length="368" mass="44079">MAQVDSCNEQLLTIRDHIKHLRKWIQQQQPILNSLDTDEFLLRFLRVTDFRLENAKEWLIQFWKYRTENPQWFKDRDLLQDSLMCQIAELAYCLQLPKATKDKHLIFVMRMGQYDPTIYSIDDVTRYAFAVTDILNSQPAAQLYGFIILLDFTNIRLQHITQFTPDRMRRYIDCWEKMYPVHLRQIHFYNYPAILNPFLYLFRLLYNGKLNNRIYCHSRSSDDSMKKSLHVYVDPSLLPNEYGGQLDSIESDMNKTFIKWTQEHNDYLIQLEQYNVDLNHVGKLNNRIYCHSRSSDDSMKKSLHVYVDPSLLPNEYGGQLDSIESDMNKTFIKWTQEHNDYLIQLEQYNVDLNHVSQLLINVKKEHDI</sequence>
<dbReference type="SMART" id="SM00516">
    <property type="entry name" value="SEC14"/>
    <property type="match status" value="1"/>
</dbReference>
<dbReference type="SUPFAM" id="SSF52087">
    <property type="entry name" value="CRAL/TRIO domain"/>
    <property type="match status" value="2"/>
</dbReference>
<accession>A0A813UIC8</accession>
<name>A0A813UIC8_9BILA</name>
<dbReference type="InterPro" id="IPR036273">
    <property type="entry name" value="CRAL/TRIO_N_dom_sf"/>
</dbReference>
<dbReference type="PROSITE" id="PS50191">
    <property type="entry name" value="CRAL_TRIO"/>
    <property type="match status" value="1"/>
</dbReference>
<organism evidence="2 3">
    <name type="scientific">Adineta steineri</name>
    <dbReference type="NCBI Taxonomy" id="433720"/>
    <lineage>
        <taxon>Eukaryota</taxon>
        <taxon>Metazoa</taxon>
        <taxon>Spiralia</taxon>
        <taxon>Gnathifera</taxon>
        <taxon>Rotifera</taxon>
        <taxon>Eurotatoria</taxon>
        <taxon>Bdelloidea</taxon>
        <taxon>Adinetida</taxon>
        <taxon>Adinetidae</taxon>
        <taxon>Adineta</taxon>
    </lineage>
</organism>
<dbReference type="PANTHER" id="PTHR10174:SF208">
    <property type="entry name" value="CRAL-TRIO DOMAIN-CONTAINING PROTEIN DDB_G0278031"/>
    <property type="match status" value="1"/>
</dbReference>
<reference evidence="2" key="1">
    <citation type="submission" date="2021-02" db="EMBL/GenBank/DDBJ databases">
        <authorList>
            <person name="Nowell W R."/>
        </authorList>
    </citation>
    <scope>NUCLEOTIDE SEQUENCE</scope>
</reference>
<dbReference type="InterPro" id="IPR001251">
    <property type="entry name" value="CRAL-TRIO_dom"/>
</dbReference>
<dbReference type="PANTHER" id="PTHR10174">
    <property type="entry name" value="ALPHA-TOCOPHEROL TRANSFER PROTEIN-RELATED"/>
    <property type="match status" value="1"/>
</dbReference>
<dbReference type="InterPro" id="IPR036865">
    <property type="entry name" value="CRAL-TRIO_dom_sf"/>
</dbReference>
<dbReference type="PRINTS" id="PR00180">
    <property type="entry name" value="CRETINALDHBP"/>
</dbReference>
<dbReference type="SMART" id="SM01100">
    <property type="entry name" value="CRAL_TRIO_N"/>
    <property type="match status" value="1"/>
</dbReference>
<dbReference type="GO" id="GO:1902936">
    <property type="term" value="F:phosphatidylinositol bisphosphate binding"/>
    <property type="evidence" value="ECO:0007669"/>
    <property type="project" value="TreeGrafter"/>
</dbReference>
<dbReference type="CDD" id="cd00170">
    <property type="entry name" value="SEC14"/>
    <property type="match status" value="1"/>
</dbReference>
<evidence type="ECO:0000313" key="2">
    <source>
        <dbReference type="EMBL" id="CAF0826999.1"/>
    </source>
</evidence>
<comment type="caution">
    <text evidence="2">The sequence shown here is derived from an EMBL/GenBank/DDBJ whole genome shotgun (WGS) entry which is preliminary data.</text>
</comment>
<dbReference type="GO" id="GO:0016020">
    <property type="term" value="C:membrane"/>
    <property type="evidence" value="ECO:0007669"/>
    <property type="project" value="TreeGrafter"/>
</dbReference>
<dbReference type="Pfam" id="PF00650">
    <property type="entry name" value="CRAL_TRIO"/>
    <property type="match status" value="1"/>
</dbReference>
<feature type="domain" description="CRAL-TRIO" evidence="1">
    <location>
        <begin position="80"/>
        <end position="250"/>
    </location>
</feature>
<dbReference type="EMBL" id="CAJNOE010000056">
    <property type="protein sequence ID" value="CAF0826999.1"/>
    <property type="molecule type" value="Genomic_DNA"/>
</dbReference>
<dbReference type="InterPro" id="IPR011074">
    <property type="entry name" value="CRAL/TRIO_N_dom"/>
</dbReference>
<gene>
    <name evidence="2" type="ORF">IZO911_LOCUS8318</name>
</gene>
<dbReference type="Gene3D" id="1.20.5.1200">
    <property type="entry name" value="Alpha-tocopherol transfer"/>
    <property type="match status" value="1"/>
</dbReference>
<dbReference type="AlphaFoldDB" id="A0A813UIC8"/>
<evidence type="ECO:0000259" key="1">
    <source>
        <dbReference type="PROSITE" id="PS50191"/>
    </source>
</evidence>
<dbReference type="Gene3D" id="3.40.525.10">
    <property type="entry name" value="CRAL-TRIO lipid binding domain"/>
    <property type="match status" value="2"/>
</dbReference>
<protein>
    <recommendedName>
        <fullName evidence="1">CRAL-TRIO domain-containing protein</fullName>
    </recommendedName>
</protein>
<proteinExistence type="predicted"/>
<dbReference type="SUPFAM" id="SSF46938">
    <property type="entry name" value="CRAL/TRIO N-terminal domain"/>
    <property type="match status" value="1"/>
</dbReference>
<dbReference type="Proteomes" id="UP000663860">
    <property type="component" value="Unassembled WGS sequence"/>
</dbReference>